<protein>
    <submittedName>
        <fullName evidence="1">Endoribonuclease</fullName>
    </submittedName>
</protein>
<dbReference type="InterPro" id="IPR035709">
    <property type="entry name" value="YoaB-like"/>
</dbReference>
<reference evidence="1 2" key="1">
    <citation type="submission" date="2019-08" db="EMBL/GenBank/DDBJ databases">
        <authorList>
            <person name="Peeters C."/>
        </authorList>
    </citation>
    <scope>NUCLEOTIDE SEQUENCE [LARGE SCALE GENOMIC DNA]</scope>
    <source>
        <strain evidence="1 2">LMG 31116</strain>
    </source>
</reference>
<dbReference type="CDD" id="cd06150">
    <property type="entry name" value="YjgF_YER057c_UK114_like_2"/>
    <property type="match status" value="1"/>
</dbReference>
<proteinExistence type="predicted"/>
<dbReference type="InterPro" id="IPR006175">
    <property type="entry name" value="YjgF/YER057c/UK114"/>
</dbReference>
<dbReference type="RefSeq" id="WP_150568462.1">
    <property type="nucleotide sequence ID" value="NZ_CABPSD010000018.1"/>
</dbReference>
<gene>
    <name evidence="1" type="ORF">PMO31116_04328</name>
</gene>
<dbReference type="PANTHER" id="PTHR47328">
    <property type="match status" value="1"/>
</dbReference>
<keyword evidence="2" id="KW-1185">Reference proteome</keyword>
<dbReference type="InterPro" id="IPR035959">
    <property type="entry name" value="RutC-like_sf"/>
</dbReference>
<dbReference type="SUPFAM" id="SSF55298">
    <property type="entry name" value="YjgF-like"/>
    <property type="match status" value="1"/>
</dbReference>
<dbReference type="EMBL" id="CABPSD010000018">
    <property type="protein sequence ID" value="VVE45237.1"/>
    <property type="molecule type" value="Genomic_DNA"/>
</dbReference>
<sequence>MKNEITRMKTNGRMSQVVVAGGIVYLAGQVPETPDGTVTEQTIGVLKQIDALLASAGVDKTRLLTANIWLSDARHFDEFNRVWDLWVPEGHAPTRACVQSPLMRAGFHVEIAVTALA</sequence>
<accession>A0A5E4Y9Z0</accession>
<evidence type="ECO:0000313" key="2">
    <source>
        <dbReference type="Proteomes" id="UP000368474"/>
    </source>
</evidence>
<evidence type="ECO:0000313" key="1">
    <source>
        <dbReference type="EMBL" id="VVE45237.1"/>
    </source>
</evidence>
<dbReference type="Pfam" id="PF01042">
    <property type="entry name" value="Ribonuc_L-PSP"/>
    <property type="match status" value="1"/>
</dbReference>
<dbReference type="Proteomes" id="UP000368474">
    <property type="component" value="Unassembled WGS sequence"/>
</dbReference>
<dbReference type="Gene3D" id="3.30.1330.40">
    <property type="entry name" value="RutC-like"/>
    <property type="match status" value="1"/>
</dbReference>
<organism evidence="1 2">
    <name type="scientific">Pandoraea morbifera</name>
    <dbReference type="NCBI Taxonomy" id="2508300"/>
    <lineage>
        <taxon>Bacteria</taxon>
        <taxon>Pseudomonadati</taxon>
        <taxon>Pseudomonadota</taxon>
        <taxon>Betaproteobacteria</taxon>
        <taxon>Burkholderiales</taxon>
        <taxon>Burkholderiaceae</taxon>
        <taxon>Pandoraea</taxon>
    </lineage>
</organism>
<dbReference type="AlphaFoldDB" id="A0A5E4Y9Z0"/>
<name>A0A5E4Y9Z0_9BURK</name>
<dbReference type="PANTHER" id="PTHR47328:SF1">
    <property type="entry name" value="RUTC FAMILY PROTEIN YOAB"/>
    <property type="match status" value="1"/>
</dbReference>